<dbReference type="SUPFAM" id="SSF55347">
    <property type="entry name" value="Glyceraldehyde-3-phosphate dehydrogenase-like, C-terminal domain"/>
    <property type="match status" value="1"/>
</dbReference>
<protein>
    <recommendedName>
        <fullName evidence="6">Oxidoreductase</fullName>
    </recommendedName>
</protein>
<dbReference type="Gene3D" id="3.40.50.720">
    <property type="entry name" value="NAD(P)-binding Rossmann-like Domain"/>
    <property type="match status" value="1"/>
</dbReference>
<dbReference type="InterPro" id="IPR000683">
    <property type="entry name" value="Gfo/Idh/MocA-like_OxRdtase_N"/>
</dbReference>
<dbReference type="EMBL" id="JACJIQ010000005">
    <property type="protein sequence ID" value="MBA9076894.1"/>
    <property type="molecule type" value="Genomic_DNA"/>
</dbReference>
<evidence type="ECO:0000256" key="1">
    <source>
        <dbReference type="SAM" id="SignalP"/>
    </source>
</evidence>
<evidence type="ECO:0000259" key="2">
    <source>
        <dbReference type="Pfam" id="PF01408"/>
    </source>
</evidence>
<keyword evidence="1" id="KW-0732">Signal</keyword>
<feature type="domain" description="Gfo/Idh/MocA-like oxidoreductase N-terminal" evidence="2">
    <location>
        <begin position="54"/>
        <end position="171"/>
    </location>
</feature>
<evidence type="ECO:0000259" key="3">
    <source>
        <dbReference type="Pfam" id="PF02894"/>
    </source>
</evidence>
<dbReference type="Gene3D" id="3.30.360.10">
    <property type="entry name" value="Dihydrodipicolinate Reductase, domain 2"/>
    <property type="match status" value="1"/>
</dbReference>
<dbReference type="Pfam" id="PF02894">
    <property type="entry name" value="GFO_IDH_MocA_C"/>
    <property type="match status" value="1"/>
</dbReference>
<dbReference type="InterPro" id="IPR051450">
    <property type="entry name" value="Gfo/Idh/MocA_Oxidoreductases"/>
</dbReference>
<sequence>MNRRNVLKSLGLSIGAAVISTEALAHLGDNKYSYKIPENPLYGPMAKPVTAISIGAGNRGTVYGNFAAKFPEQLKIVGVAEPNQFRNDRHAQVHSISAENRFQTWEDVFKKPKFADAVIIATPDNMHFEPCMKALAMGYDILLEKPIAPTEKECRQILDMAHKTNRIVAVCHVLRYAPYFVKMKELIAQGAIGEVISVQHFEPIEHTHMAHSYVRGNWHNSKETTPIILAKSCHDLDIIKWVVNKPSQKIVAMGDLKWFKKENAPAGSTARCTDGCKVERECPYSAIKEYYERRNRNKVLDLPTDKSQQDAAIMERLKTTNYGRCVYRMENDQPDHYVTSIQFADSVTANFSMEAFTSYHDRRTRIMGSMGDMVGDMKELVVTDFRTRKSTTFVPRVEDVEGYKNSGHGGGDWLLVRDFVQAVAQQNPALLTSTIDESIESHVMGFMAEESRKKGKVMDIKMEKVKTPQGQPQALKS</sequence>
<feature type="chain" id="PRO_5032837640" description="Oxidoreductase" evidence="1">
    <location>
        <begin position="26"/>
        <end position="477"/>
    </location>
</feature>
<reference evidence="4 5" key="1">
    <citation type="submission" date="2020-08" db="EMBL/GenBank/DDBJ databases">
        <title>Genomic Encyclopedia of Type Strains, Phase IV (KMG-IV): sequencing the most valuable type-strain genomes for metagenomic binning, comparative biology and taxonomic classification.</title>
        <authorList>
            <person name="Goeker M."/>
        </authorList>
    </citation>
    <scope>NUCLEOTIDE SEQUENCE [LARGE SCALE GENOMIC DNA]</scope>
    <source>
        <strain evidence="4 5">DSM 29854</strain>
    </source>
</reference>
<dbReference type="AlphaFoldDB" id="A0A839GBG3"/>
<evidence type="ECO:0000313" key="4">
    <source>
        <dbReference type="EMBL" id="MBA9076894.1"/>
    </source>
</evidence>
<dbReference type="RefSeq" id="WP_182512590.1">
    <property type="nucleotide sequence ID" value="NZ_JACJIQ010000005.1"/>
</dbReference>
<dbReference type="InterPro" id="IPR004104">
    <property type="entry name" value="Gfo/Idh/MocA-like_OxRdtase_C"/>
</dbReference>
<dbReference type="Pfam" id="PF01408">
    <property type="entry name" value="GFO_IDH_MocA"/>
    <property type="match status" value="1"/>
</dbReference>
<feature type="signal peptide" evidence="1">
    <location>
        <begin position="1"/>
        <end position="25"/>
    </location>
</feature>
<dbReference type="SUPFAM" id="SSF51735">
    <property type="entry name" value="NAD(P)-binding Rossmann-fold domains"/>
    <property type="match status" value="1"/>
</dbReference>
<dbReference type="InterPro" id="IPR036291">
    <property type="entry name" value="NAD(P)-bd_dom_sf"/>
</dbReference>
<name>A0A839GBG3_9BACT</name>
<proteinExistence type="predicted"/>
<dbReference type="Proteomes" id="UP000563094">
    <property type="component" value="Unassembled WGS sequence"/>
</dbReference>
<keyword evidence="5" id="KW-1185">Reference proteome</keyword>
<feature type="domain" description="Gfo/Idh/MocA-like oxidoreductase C-terminal" evidence="3">
    <location>
        <begin position="184"/>
        <end position="459"/>
    </location>
</feature>
<dbReference type="PANTHER" id="PTHR43377">
    <property type="entry name" value="BILIVERDIN REDUCTASE A"/>
    <property type="match status" value="1"/>
</dbReference>
<evidence type="ECO:0000313" key="5">
    <source>
        <dbReference type="Proteomes" id="UP000563094"/>
    </source>
</evidence>
<dbReference type="PANTHER" id="PTHR43377:SF2">
    <property type="entry name" value="BINDING ROSSMANN FOLD OXIDOREDUCTASE, PUTATIVE (AFU_ORTHOLOGUE AFUA_4G00560)-RELATED"/>
    <property type="match status" value="1"/>
</dbReference>
<accession>A0A839GBG3</accession>
<organism evidence="4 5">
    <name type="scientific">Rufibacter quisquiliarum</name>
    <dbReference type="NCBI Taxonomy" id="1549639"/>
    <lineage>
        <taxon>Bacteria</taxon>
        <taxon>Pseudomonadati</taxon>
        <taxon>Bacteroidota</taxon>
        <taxon>Cytophagia</taxon>
        <taxon>Cytophagales</taxon>
        <taxon>Hymenobacteraceae</taxon>
        <taxon>Rufibacter</taxon>
    </lineage>
</organism>
<comment type="caution">
    <text evidence="4">The sequence shown here is derived from an EMBL/GenBank/DDBJ whole genome shotgun (WGS) entry which is preliminary data.</text>
</comment>
<gene>
    <name evidence="4" type="ORF">FHS90_001602</name>
</gene>
<evidence type="ECO:0008006" key="6">
    <source>
        <dbReference type="Google" id="ProtNLM"/>
    </source>
</evidence>
<dbReference type="GO" id="GO:0000166">
    <property type="term" value="F:nucleotide binding"/>
    <property type="evidence" value="ECO:0007669"/>
    <property type="project" value="InterPro"/>
</dbReference>